<keyword evidence="7" id="KW-1185">Reference proteome</keyword>
<keyword evidence="3 5" id="KW-1133">Transmembrane helix</keyword>
<comment type="subcellular location">
    <subcellularLocation>
        <location evidence="1">Membrane</location>
        <topology evidence="1">Multi-pass membrane protein</topology>
    </subcellularLocation>
</comment>
<gene>
    <name evidence="6" type="ORF">SAMN05444002_0103</name>
</gene>
<dbReference type="EMBL" id="FSRL01000001">
    <property type="protein sequence ID" value="SIN75342.1"/>
    <property type="molecule type" value="Genomic_DNA"/>
</dbReference>
<feature type="transmembrane region" description="Helical" evidence="5">
    <location>
        <begin position="140"/>
        <end position="158"/>
    </location>
</feature>
<organism evidence="6 7">
    <name type="scientific">Vannielia litorea</name>
    <dbReference type="NCBI Taxonomy" id="1217970"/>
    <lineage>
        <taxon>Bacteria</taxon>
        <taxon>Pseudomonadati</taxon>
        <taxon>Pseudomonadota</taxon>
        <taxon>Alphaproteobacteria</taxon>
        <taxon>Rhodobacterales</taxon>
        <taxon>Paracoccaceae</taxon>
        <taxon>Vannielia</taxon>
    </lineage>
</organism>
<evidence type="ECO:0000256" key="4">
    <source>
        <dbReference type="ARBA" id="ARBA00023136"/>
    </source>
</evidence>
<keyword evidence="4 5" id="KW-0472">Membrane</keyword>
<evidence type="ECO:0000313" key="6">
    <source>
        <dbReference type="EMBL" id="SIN75342.1"/>
    </source>
</evidence>
<dbReference type="Proteomes" id="UP000184932">
    <property type="component" value="Unassembled WGS sequence"/>
</dbReference>
<reference evidence="7" key="1">
    <citation type="submission" date="2016-11" db="EMBL/GenBank/DDBJ databases">
        <authorList>
            <person name="Varghese N."/>
            <person name="Submissions S."/>
        </authorList>
    </citation>
    <scope>NUCLEOTIDE SEQUENCE [LARGE SCALE GENOMIC DNA]</scope>
    <source>
        <strain evidence="7">DSM 29440</strain>
    </source>
</reference>
<dbReference type="Pfam" id="PF03006">
    <property type="entry name" value="HlyIII"/>
    <property type="match status" value="1"/>
</dbReference>
<proteinExistence type="predicted"/>
<dbReference type="GO" id="GO:0016020">
    <property type="term" value="C:membrane"/>
    <property type="evidence" value="ECO:0007669"/>
    <property type="project" value="UniProtKB-SubCell"/>
</dbReference>
<evidence type="ECO:0000313" key="7">
    <source>
        <dbReference type="Proteomes" id="UP000184932"/>
    </source>
</evidence>
<evidence type="ECO:0000256" key="2">
    <source>
        <dbReference type="ARBA" id="ARBA00022692"/>
    </source>
</evidence>
<accession>A0A1N6DX55</accession>
<evidence type="ECO:0000256" key="3">
    <source>
        <dbReference type="ARBA" id="ARBA00022989"/>
    </source>
</evidence>
<name>A0A1N6DX55_9RHOB</name>
<feature type="transmembrane region" description="Helical" evidence="5">
    <location>
        <begin position="26"/>
        <end position="50"/>
    </location>
</feature>
<evidence type="ECO:0000256" key="1">
    <source>
        <dbReference type="ARBA" id="ARBA00004141"/>
    </source>
</evidence>
<protein>
    <submittedName>
        <fullName evidence="6">Hemolysin III</fullName>
    </submittedName>
</protein>
<sequence>MTHATDPAILPHASRPYSRAELVTDAVVHLAALALAVGAVPVLITLTAVWRGDAMGILGVSVYGATLIAMLTCSLLYNHLPRPEWRAMLLRFDQSAIYLKIAGTYTPFALLAGAGQGLLVFIWVLAMVGTAANFALPRRPTAVGIGLCLGMGWAVLFGGQDLLAVTSTPVIVLMAVGGGLYSAGTLFLLLGRMRFHNAIWHLFVAAASIIFFIAVFMHAAQSAV</sequence>
<feature type="transmembrane region" description="Helical" evidence="5">
    <location>
        <begin position="97"/>
        <end position="128"/>
    </location>
</feature>
<evidence type="ECO:0000256" key="5">
    <source>
        <dbReference type="SAM" id="Phobius"/>
    </source>
</evidence>
<dbReference type="AlphaFoldDB" id="A0A1N6DX55"/>
<feature type="transmembrane region" description="Helical" evidence="5">
    <location>
        <begin position="57"/>
        <end position="77"/>
    </location>
</feature>
<feature type="transmembrane region" description="Helical" evidence="5">
    <location>
        <begin position="198"/>
        <end position="220"/>
    </location>
</feature>
<dbReference type="RefSeq" id="WP_074254327.1">
    <property type="nucleotide sequence ID" value="NZ_FSRL01000001.1"/>
</dbReference>
<dbReference type="STRING" id="1217970.SAMN05444002_0103"/>
<dbReference type="InterPro" id="IPR004254">
    <property type="entry name" value="AdipoR/HlyIII-related"/>
</dbReference>
<keyword evidence="2 5" id="KW-0812">Transmembrane</keyword>
<feature type="transmembrane region" description="Helical" evidence="5">
    <location>
        <begin position="170"/>
        <end position="191"/>
    </location>
</feature>
<dbReference type="OrthoDB" id="9813689at2"/>